<sequence>MDNRRRTLLGRTAIVACAPYLALKLMWVLGSRIGIVDLHGIGRATWVAGNAVTFLMDAIAALVAYTLTRPGGLRAPAWLLAFPLWMATGLLTLLMLNVPGSLLAGLVVDSPNPMTKGDFIQPWVYGVVYGGFIIEGITLLGAFAVYAHQRWGGLLRRPLRELPDTGTRAVQRILALPAAVLTAGFGVVEILWGTGSTLGVTKADAAARTIVSYTSGCVQGLLSLACALGVLLLLFPRLLPRRTPLAGLRVRVPLALAWTGSAVVFGWGGCLWATQTVAGVLSAGAPPAQGGLPGLVGAAELCTGLVLLCTGAFTLAELTAQQAGRTGPAGISPSGTSRRECPAAGDR</sequence>
<feature type="transmembrane region" description="Helical" evidence="2">
    <location>
        <begin position="47"/>
        <end position="67"/>
    </location>
</feature>
<proteinExistence type="predicted"/>
<dbReference type="EMBL" id="LGKG01000179">
    <property type="protein sequence ID" value="KPC59552.1"/>
    <property type="molecule type" value="Genomic_DNA"/>
</dbReference>
<feature type="transmembrane region" description="Helical" evidence="2">
    <location>
        <begin position="294"/>
        <end position="316"/>
    </location>
</feature>
<accession>A0A0N0GVW2</accession>
<reference evidence="4" key="1">
    <citation type="submission" date="2015-07" db="EMBL/GenBank/DDBJ databases">
        <authorList>
            <person name="Ju K.-S."/>
            <person name="Doroghazi J.R."/>
            <person name="Metcalf W.W."/>
        </authorList>
    </citation>
    <scope>NUCLEOTIDE SEQUENCE [LARGE SCALE GENOMIC DNA]</scope>
    <source>
        <strain evidence="4">NRRL ISP-5002</strain>
    </source>
</reference>
<feature type="transmembrane region" description="Helical" evidence="2">
    <location>
        <begin position="123"/>
        <end position="148"/>
    </location>
</feature>
<keyword evidence="2" id="KW-1133">Transmembrane helix</keyword>
<organism evidence="3 4">
    <name type="scientific">Streptomyces chattanoogensis</name>
    <dbReference type="NCBI Taxonomy" id="66876"/>
    <lineage>
        <taxon>Bacteria</taxon>
        <taxon>Bacillati</taxon>
        <taxon>Actinomycetota</taxon>
        <taxon>Actinomycetes</taxon>
        <taxon>Kitasatosporales</taxon>
        <taxon>Streptomycetaceae</taxon>
        <taxon>Streptomyces</taxon>
    </lineage>
</organism>
<feature type="transmembrane region" description="Helical" evidence="2">
    <location>
        <begin position="12"/>
        <end position="35"/>
    </location>
</feature>
<comment type="caution">
    <text evidence="3">The sequence shown here is derived from an EMBL/GenBank/DDBJ whole genome shotgun (WGS) entry which is preliminary data.</text>
</comment>
<evidence type="ECO:0008006" key="5">
    <source>
        <dbReference type="Google" id="ProtNLM"/>
    </source>
</evidence>
<evidence type="ECO:0000313" key="3">
    <source>
        <dbReference type="EMBL" id="KPC59552.1"/>
    </source>
</evidence>
<gene>
    <name evidence="3" type="ORF">ADL29_34205</name>
</gene>
<feature type="region of interest" description="Disordered" evidence="1">
    <location>
        <begin position="324"/>
        <end position="347"/>
    </location>
</feature>
<dbReference type="AlphaFoldDB" id="A0A0N0GVW2"/>
<feature type="transmembrane region" description="Helical" evidence="2">
    <location>
        <begin position="212"/>
        <end position="235"/>
    </location>
</feature>
<feature type="transmembrane region" description="Helical" evidence="2">
    <location>
        <begin position="169"/>
        <end position="192"/>
    </location>
</feature>
<keyword evidence="2" id="KW-0812">Transmembrane</keyword>
<name>A0A0N0GVW2_9ACTN</name>
<evidence type="ECO:0000313" key="4">
    <source>
        <dbReference type="Proteomes" id="UP000037982"/>
    </source>
</evidence>
<feature type="transmembrane region" description="Helical" evidence="2">
    <location>
        <begin position="255"/>
        <end position="274"/>
    </location>
</feature>
<dbReference type="Proteomes" id="UP000037982">
    <property type="component" value="Unassembled WGS sequence"/>
</dbReference>
<dbReference type="RefSeq" id="WP_157878644.1">
    <property type="nucleotide sequence ID" value="NZ_LGKG01000179.1"/>
</dbReference>
<dbReference type="PATRIC" id="fig|66876.3.peg.7533"/>
<protein>
    <recommendedName>
        <fullName evidence="5">LigA protein</fullName>
    </recommendedName>
</protein>
<feature type="compositionally biased region" description="Basic and acidic residues" evidence="1">
    <location>
        <begin position="337"/>
        <end position="347"/>
    </location>
</feature>
<feature type="transmembrane region" description="Helical" evidence="2">
    <location>
        <begin position="79"/>
        <end position="103"/>
    </location>
</feature>
<keyword evidence="4" id="KW-1185">Reference proteome</keyword>
<evidence type="ECO:0000256" key="2">
    <source>
        <dbReference type="SAM" id="Phobius"/>
    </source>
</evidence>
<keyword evidence="2" id="KW-0472">Membrane</keyword>
<evidence type="ECO:0000256" key="1">
    <source>
        <dbReference type="SAM" id="MobiDB-lite"/>
    </source>
</evidence>